<dbReference type="Proteomes" id="UP000676079">
    <property type="component" value="Chromosome"/>
</dbReference>
<name>A0ABX8BH77_9ACTN</name>
<organism evidence="1 2">
    <name type="scientific">Nocardiopsis changdeensis</name>
    <dbReference type="NCBI Taxonomy" id="2831969"/>
    <lineage>
        <taxon>Bacteria</taxon>
        <taxon>Bacillati</taxon>
        <taxon>Actinomycetota</taxon>
        <taxon>Actinomycetes</taxon>
        <taxon>Streptosporangiales</taxon>
        <taxon>Nocardiopsidaceae</taxon>
        <taxon>Nocardiopsis</taxon>
    </lineage>
</organism>
<evidence type="ECO:0008006" key="3">
    <source>
        <dbReference type="Google" id="ProtNLM"/>
    </source>
</evidence>
<sequence>MPSLVGATTAGGWQAATTLAVPAGVRADDTLLAWLSANDHAAVTPPAGWVLADSIVGGDLGALTGVYLYTRTATTADAADPPAEYTWTWSGEHWHHGICVAARGAATLPALALAADEATAALPLPSLDAVGGDMLLGFGYHWGTTPGTEPTFAGLDTVATQDSILVAAMDSATPDGPTAGYVCTSTEVGRMAVGAILLRQPAWEPLPAQQPLPPKSAWRYYAFNALTGAQLDPDLPLGDVRITRSLSGPSRITATIDPEFEDLRTANGGLVLDEWQTLIVAEASGQLRAGGLLTQVDTLGPKLTLEITGVSGYAEAQPIRSTLSWGGKTAGLTGAGVDPLDVVRRIWQYLQEQPDGNIGVTLDATTTPYRLGEWTGGIRKINENGSLGPAKELHGQPIPIDKIWDPKTDRKPVAATGKQVYWQYSIPWWDDIEAGQRITQLGTQTQFEYLEEYSWGVPGETVVRHIRLGYPRLGRRQTRLTFTEGENVIDLVPVRRDGSDYANLVVVYGAGEGSKKVRGSYSVRDGRPLRAKSVDRPDLTSAAACTAVAKEELLRWSKISDITGFTAVDHKAAPIGSFGPGDDVLVETRTGWTQTRLWVRITDMTISPGSDEVAVTCRRSDRFSYPGGV</sequence>
<protein>
    <recommendedName>
        <fullName evidence="3">Tip attachment protein J domain-containing protein</fullName>
    </recommendedName>
</protein>
<accession>A0ABX8BH77</accession>
<dbReference type="EMBL" id="CP074133">
    <property type="protein sequence ID" value="QUX20301.1"/>
    <property type="molecule type" value="Genomic_DNA"/>
</dbReference>
<evidence type="ECO:0000313" key="2">
    <source>
        <dbReference type="Proteomes" id="UP000676079"/>
    </source>
</evidence>
<proteinExistence type="predicted"/>
<reference evidence="1 2" key="1">
    <citation type="submission" date="2021-05" db="EMBL/GenBank/DDBJ databases">
        <title>Direct Submission.</title>
        <authorList>
            <person name="Li K."/>
            <person name="Gao J."/>
        </authorList>
    </citation>
    <scope>NUCLEOTIDE SEQUENCE [LARGE SCALE GENOMIC DNA]</scope>
    <source>
        <strain evidence="1 2">Mg02</strain>
    </source>
</reference>
<gene>
    <name evidence="1" type="ORF">KGD84_17380</name>
</gene>
<evidence type="ECO:0000313" key="1">
    <source>
        <dbReference type="EMBL" id="QUX20301.1"/>
    </source>
</evidence>
<dbReference type="RefSeq" id="WP_220561496.1">
    <property type="nucleotide sequence ID" value="NZ_CP074133.1"/>
</dbReference>
<keyword evidence="2" id="KW-1185">Reference proteome</keyword>